<accession>A0A9W9SVL5</accession>
<dbReference type="OrthoDB" id="6133115at2759"/>
<reference evidence="3" key="2">
    <citation type="journal article" date="2023" name="IMA Fungus">
        <title>Comparative genomic study of the Penicillium genus elucidates a diverse pangenome and 15 lateral gene transfer events.</title>
        <authorList>
            <person name="Petersen C."/>
            <person name="Sorensen T."/>
            <person name="Nielsen M.R."/>
            <person name="Sondergaard T.E."/>
            <person name="Sorensen J.L."/>
            <person name="Fitzpatrick D.A."/>
            <person name="Frisvad J.C."/>
            <person name="Nielsen K.L."/>
        </authorList>
    </citation>
    <scope>NUCLEOTIDE SEQUENCE</scope>
    <source>
        <strain evidence="3">IBT 16849</strain>
    </source>
</reference>
<feature type="compositionally biased region" description="Basic and acidic residues" evidence="1">
    <location>
        <begin position="18"/>
        <end position="30"/>
    </location>
</feature>
<keyword evidence="4" id="KW-1185">Reference proteome</keyword>
<dbReference type="AlphaFoldDB" id="A0A9W9SVL5"/>
<feature type="region of interest" description="Disordered" evidence="1">
    <location>
        <begin position="1"/>
        <end position="36"/>
    </location>
</feature>
<dbReference type="Proteomes" id="UP001150879">
    <property type="component" value="Unassembled WGS sequence"/>
</dbReference>
<name>A0A9W9SVL5_9EURO</name>
<dbReference type="InterPro" id="IPR058925">
    <property type="entry name" value="zf-C2H2_AcuF"/>
</dbReference>
<evidence type="ECO:0000256" key="1">
    <source>
        <dbReference type="SAM" id="MobiDB-lite"/>
    </source>
</evidence>
<reference evidence="3" key="1">
    <citation type="submission" date="2022-11" db="EMBL/GenBank/DDBJ databases">
        <authorList>
            <person name="Petersen C."/>
        </authorList>
    </citation>
    <scope>NUCLEOTIDE SEQUENCE</scope>
    <source>
        <strain evidence="3">IBT 16849</strain>
    </source>
</reference>
<dbReference type="PANTHER" id="PTHR35391:SF7">
    <property type="entry name" value="C2H2-TYPE DOMAIN-CONTAINING PROTEIN"/>
    <property type="match status" value="1"/>
</dbReference>
<dbReference type="EMBL" id="JAPQKP010000003">
    <property type="protein sequence ID" value="KAJ5200674.1"/>
    <property type="molecule type" value="Genomic_DNA"/>
</dbReference>
<dbReference type="Pfam" id="PF26082">
    <property type="entry name" value="zf-C2H2_AcuF"/>
    <property type="match status" value="1"/>
</dbReference>
<protein>
    <recommendedName>
        <fullName evidence="2">Oxidoreductase acuF-like C2H2 type zinc-finger domain-containing protein</fullName>
    </recommendedName>
</protein>
<proteinExistence type="predicted"/>
<comment type="caution">
    <text evidence="3">The sequence shown here is derived from an EMBL/GenBank/DDBJ whole genome shotgun (WGS) entry which is preliminary data.</text>
</comment>
<evidence type="ECO:0000313" key="3">
    <source>
        <dbReference type="EMBL" id="KAJ5200674.1"/>
    </source>
</evidence>
<organism evidence="3 4">
    <name type="scientific">Penicillium cf. griseofulvum</name>
    <dbReference type="NCBI Taxonomy" id="2972120"/>
    <lineage>
        <taxon>Eukaryota</taxon>
        <taxon>Fungi</taxon>
        <taxon>Dikarya</taxon>
        <taxon>Ascomycota</taxon>
        <taxon>Pezizomycotina</taxon>
        <taxon>Eurotiomycetes</taxon>
        <taxon>Eurotiomycetidae</taxon>
        <taxon>Eurotiales</taxon>
        <taxon>Aspergillaceae</taxon>
        <taxon>Penicillium</taxon>
    </lineage>
</organism>
<feature type="region of interest" description="Disordered" evidence="1">
    <location>
        <begin position="468"/>
        <end position="509"/>
    </location>
</feature>
<sequence>MHPTSHVPPDTPGSPQDDFAKPLDSEHETIDPPQSANEYGLEYKIRAIDRLWHKYKARDKLGDLPKDYATSPATPTTLSKQRPAMINEISCAVINCLQSLNKLLSGMQFSEHQLDVPLVLWHDELGRLRVWAANIGAHKTGQSSLDHRLRDASDIKRQILQLLKRLQRVIEHLKGTLDVPSAPIEEDLSAPGDEEHESEIYSIYNALRETINDLFQLSVIIRRPAQRDRFLGTKRADAVMFEPFDRQHVNDKYPRADPRILDRLGLAISKRRAVLRYRERHHIKLGQGLNAILDDDTQSAMLSETIATEFANLSETAGNDIWETRSSISQTSYAQTILHGGDGMTLPPPPKESVDGDPFECPYCFEIITIEKETAWAHHVFSDLMPYICIFLDCSTPHRLYDSRREWYFHLQSQHSIADDSSVCPDCPLCLSSISSGRQFERHVGRHLQELALFALPRFGPEEDDLRAFTESQEALEESEYEDESDIPDISQGYFRPAEDLTTATPSAQ</sequence>
<feature type="domain" description="Oxidoreductase acuF-like C2H2 type zinc-finger" evidence="2">
    <location>
        <begin position="356"/>
        <end position="384"/>
    </location>
</feature>
<feature type="compositionally biased region" description="Acidic residues" evidence="1">
    <location>
        <begin position="474"/>
        <end position="487"/>
    </location>
</feature>
<evidence type="ECO:0000259" key="2">
    <source>
        <dbReference type="Pfam" id="PF26082"/>
    </source>
</evidence>
<gene>
    <name evidence="3" type="ORF">N7472_005878</name>
</gene>
<dbReference type="PANTHER" id="PTHR35391">
    <property type="entry name" value="C2H2-TYPE DOMAIN-CONTAINING PROTEIN-RELATED"/>
    <property type="match status" value="1"/>
</dbReference>
<evidence type="ECO:0000313" key="4">
    <source>
        <dbReference type="Proteomes" id="UP001150879"/>
    </source>
</evidence>